<name>A0ABT9BUW0_9MICO</name>
<dbReference type="PANTHER" id="PTHR38446">
    <property type="entry name" value="BLL0914 PROTEIN"/>
    <property type="match status" value="1"/>
</dbReference>
<keyword evidence="1" id="KW-0812">Transmembrane</keyword>
<proteinExistence type="predicted"/>
<keyword evidence="3" id="KW-1185">Reference proteome</keyword>
<dbReference type="InterPro" id="IPR009732">
    <property type="entry name" value="DUF1304"/>
</dbReference>
<feature type="transmembrane region" description="Helical" evidence="1">
    <location>
        <begin position="60"/>
        <end position="77"/>
    </location>
</feature>
<dbReference type="Proteomes" id="UP001241072">
    <property type="component" value="Unassembled WGS sequence"/>
</dbReference>
<dbReference type="PANTHER" id="PTHR38446:SF1">
    <property type="entry name" value="BLL0914 PROTEIN"/>
    <property type="match status" value="1"/>
</dbReference>
<comment type="caution">
    <text evidence="2">The sequence shown here is derived from an EMBL/GenBank/DDBJ whole genome shotgun (WGS) entry which is preliminary data.</text>
</comment>
<organism evidence="2 3">
    <name type="scientific">Antiquaquibacter soli</name>
    <dbReference type="NCBI Taxonomy" id="3064523"/>
    <lineage>
        <taxon>Bacteria</taxon>
        <taxon>Bacillati</taxon>
        <taxon>Actinomycetota</taxon>
        <taxon>Actinomycetes</taxon>
        <taxon>Micrococcales</taxon>
        <taxon>Microbacteriaceae</taxon>
        <taxon>Antiquaquibacter</taxon>
    </lineage>
</organism>
<evidence type="ECO:0000313" key="2">
    <source>
        <dbReference type="EMBL" id="MDO7883571.1"/>
    </source>
</evidence>
<dbReference type="Pfam" id="PF06993">
    <property type="entry name" value="DUF1304"/>
    <property type="match status" value="1"/>
</dbReference>
<protein>
    <submittedName>
        <fullName evidence="2">DUF1304 domain-containing protein</fullName>
    </submittedName>
</protein>
<keyword evidence="1" id="KW-0472">Membrane</keyword>
<dbReference type="RefSeq" id="WP_305003996.1">
    <property type="nucleotide sequence ID" value="NZ_JAUQUB010000006.1"/>
</dbReference>
<accession>A0ABT9BUW0</accession>
<sequence length="134" mass="13796">MNTALAVAGSVFVGLAALIHLYIWVLESIRWSQPSTWRTFGVTSQADADTVKPMAFNQGFYNLFLGLGVIIGLVLTWSGALEAGLALVFLAAGSMVGAALVLILSSPKLARAAAIQGAAPAVGIILLVLALTTA</sequence>
<feature type="transmembrane region" description="Helical" evidence="1">
    <location>
        <begin position="112"/>
        <end position="131"/>
    </location>
</feature>
<evidence type="ECO:0000256" key="1">
    <source>
        <dbReference type="SAM" id="Phobius"/>
    </source>
</evidence>
<dbReference type="EMBL" id="JAUQUB010000006">
    <property type="protein sequence ID" value="MDO7883571.1"/>
    <property type="molecule type" value="Genomic_DNA"/>
</dbReference>
<feature type="transmembrane region" description="Helical" evidence="1">
    <location>
        <begin position="83"/>
        <end position="105"/>
    </location>
</feature>
<gene>
    <name evidence="2" type="ORF">Q5716_15160</name>
</gene>
<feature type="transmembrane region" description="Helical" evidence="1">
    <location>
        <begin position="6"/>
        <end position="25"/>
    </location>
</feature>
<reference evidence="2 3" key="1">
    <citation type="submission" date="2023-07" db="EMBL/GenBank/DDBJ databases">
        <title>Protaetiibacter sp. nov WY-16 isolated from soil.</title>
        <authorList>
            <person name="Liu B."/>
            <person name="Wan Y."/>
        </authorList>
    </citation>
    <scope>NUCLEOTIDE SEQUENCE [LARGE SCALE GENOMIC DNA]</scope>
    <source>
        <strain evidence="2 3">WY-16</strain>
    </source>
</reference>
<evidence type="ECO:0000313" key="3">
    <source>
        <dbReference type="Proteomes" id="UP001241072"/>
    </source>
</evidence>
<keyword evidence="1" id="KW-1133">Transmembrane helix</keyword>